<name>A0A9Q2W3C2_9MICO</name>
<gene>
    <name evidence="1" type="ORF">KK103_10090</name>
</gene>
<dbReference type="EMBL" id="JAHEWX010000011">
    <property type="protein sequence ID" value="MBT1542111.1"/>
    <property type="molecule type" value="Genomic_DNA"/>
</dbReference>
<evidence type="ECO:0008006" key="3">
    <source>
        <dbReference type="Google" id="ProtNLM"/>
    </source>
</evidence>
<evidence type="ECO:0000313" key="1">
    <source>
        <dbReference type="EMBL" id="MBT1542111.1"/>
    </source>
</evidence>
<dbReference type="InterPro" id="IPR011009">
    <property type="entry name" value="Kinase-like_dom_sf"/>
</dbReference>
<dbReference type="AlphaFoldDB" id="A0A9Q2W3C2"/>
<proteinExistence type="predicted"/>
<comment type="caution">
    <text evidence="1">The sequence shown here is derived from an EMBL/GenBank/DDBJ whole genome shotgun (WGS) entry which is preliminary data.</text>
</comment>
<dbReference type="SUPFAM" id="SSF56112">
    <property type="entry name" value="Protein kinase-like (PK-like)"/>
    <property type="match status" value="1"/>
</dbReference>
<organism evidence="1 2">
    <name type="scientific">Curtobacterium flaccumfaciens pv. flaccumfaciens</name>
    <dbReference type="NCBI Taxonomy" id="138532"/>
    <lineage>
        <taxon>Bacteria</taxon>
        <taxon>Bacillati</taxon>
        <taxon>Actinomycetota</taxon>
        <taxon>Actinomycetes</taxon>
        <taxon>Micrococcales</taxon>
        <taxon>Microbacteriaceae</taxon>
        <taxon>Curtobacterium</taxon>
    </lineage>
</organism>
<sequence length="290" mass="30742">MAGPPLPPGPDVLRAFGVHDRPLERLGGGRGLTWRAGDVVLRPSGDPLEARWRSATLARLVHTAGFRTPRPVAAESGDWIVGSGSGSGSGSGTGTGTGDGGWEAWGWVDGRTDPTRVDDVIAAGAAFHRAVADLPRPEVLDQREDPWSRADRMVWGGEPLPDDPTLDRLAATFRPVTSSSQLVHGDLLGNVLFTPGEPPTVFDWAPYWRPAGLGAAIAAVDAVTWHRVAVGRLGVLGTGVPEWPQLLVRALAFRIATLHLLDAWDTDQVAHHRPVVDAVVQHAAGTLEAS</sequence>
<evidence type="ECO:0000313" key="2">
    <source>
        <dbReference type="Proteomes" id="UP000709437"/>
    </source>
</evidence>
<dbReference type="RefSeq" id="WP_214563141.1">
    <property type="nucleotide sequence ID" value="NZ_JAHEWX010000011.1"/>
</dbReference>
<protein>
    <recommendedName>
        <fullName evidence="3">TIGR02569 family protein</fullName>
    </recommendedName>
</protein>
<dbReference type="Proteomes" id="UP000709437">
    <property type="component" value="Unassembled WGS sequence"/>
</dbReference>
<reference evidence="1" key="1">
    <citation type="submission" date="2021-05" db="EMBL/GenBank/DDBJ databases">
        <title>Whole genome sequence of Curtobacterium flaccumfaciens pv. flaccumfaciens strain CFBP 3417.</title>
        <authorList>
            <person name="Osdaghi E."/>
            <person name="Taghouti G."/>
            <person name="Portier P."/>
            <person name="Fazliarab A."/>
            <person name="Taghavi S.M."/>
            <person name="Briand M."/>
            <person name="Le-Saux M."/>
            <person name="Jacques M.-A."/>
        </authorList>
    </citation>
    <scope>NUCLEOTIDE SEQUENCE</scope>
    <source>
        <strain evidence="1">CFBP 3417</strain>
    </source>
</reference>
<accession>A0A9Q2W3C2</accession>